<dbReference type="InterPro" id="IPR011604">
    <property type="entry name" value="PDDEXK-like_dom_sf"/>
</dbReference>
<dbReference type="Proteomes" id="UP000500961">
    <property type="component" value="Chromosome"/>
</dbReference>
<dbReference type="InterPro" id="IPR038726">
    <property type="entry name" value="PDDEXK_AddAB-type"/>
</dbReference>
<dbReference type="RefSeq" id="WP_173073538.1">
    <property type="nucleotide sequence ID" value="NZ_CP041345.1"/>
</dbReference>
<dbReference type="SUPFAM" id="SSF52980">
    <property type="entry name" value="Restriction endonuclease-like"/>
    <property type="match status" value="1"/>
</dbReference>
<dbReference type="EMBL" id="CP041345">
    <property type="protein sequence ID" value="QKG79622.1"/>
    <property type="molecule type" value="Genomic_DNA"/>
</dbReference>
<dbReference type="Pfam" id="PF12705">
    <property type="entry name" value="PDDEXK_1"/>
    <property type="match status" value="1"/>
</dbReference>
<dbReference type="InterPro" id="IPR011335">
    <property type="entry name" value="Restrct_endonuc-II-like"/>
</dbReference>
<name>A0A7D4C8K5_9BACT</name>
<protein>
    <recommendedName>
        <fullName evidence="1">PD-(D/E)XK endonuclease-like domain-containing protein</fullName>
    </recommendedName>
</protein>
<organism evidence="2 3">
    <name type="scientific">Tenuifilum thalassicum</name>
    <dbReference type="NCBI Taxonomy" id="2590900"/>
    <lineage>
        <taxon>Bacteria</taxon>
        <taxon>Pseudomonadati</taxon>
        <taxon>Bacteroidota</taxon>
        <taxon>Bacteroidia</taxon>
        <taxon>Bacteroidales</taxon>
        <taxon>Tenuifilaceae</taxon>
        <taxon>Tenuifilum</taxon>
    </lineage>
</organism>
<dbReference type="KEGG" id="ttz:FHG85_04880"/>
<dbReference type="InterPro" id="IPR027417">
    <property type="entry name" value="P-loop_NTPase"/>
</dbReference>
<feature type="domain" description="PD-(D/E)XK endonuclease-like" evidence="1">
    <location>
        <begin position="658"/>
        <end position="940"/>
    </location>
</feature>
<evidence type="ECO:0000313" key="2">
    <source>
        <dbReference type="EMBL" id="QKG79622.1"/>
    </source>
</evidence>
<proteinExistence type="predicted"/>
<evidence type="ECO:0000259" key="1">
    <source>
        <dbReference type="Pfam" id="PF12705"/>
    </source>
</evidence>
<keyword evidence="3" id="KW-1185">Reference proteome</keyword>
<reference evidence="2 3" key="1">
    <citation type="submission" date="2019-07" db="EMBL/GenBank/DDBJ databases">
        <title>Thalassofilum flectens gen. nov., sp. nov., a novel moderate thermophilic anaerobe from a shallow sea hot spring in Kunashir Island (Russia), representing a new family in the order Bacteroidales, and proposal of Thalassofilacea fam. nov.</title>
        <authorList>
            <person name="Kochetkova T.V."/>
            <person name="Podosokorskaya O.A."/>
            <person name="Novikov A."/>
            <person name="Elcheninov A.G."/>
            <person name="Toshchakov S.V."/>
            <person name="Kublanov I.V."/>
        </authorList>
    </citation>
    <scope>NUCLEOTIDE SEQUENCE [LARGE SCALE GENOMIC DNA]</scope>
    <source>
        <strain evidence="2 3">38-H</strain>
    </source>
</reference>
<dbReference type="SUPFAM" id="SSF52540">
    <property type="entry name" value="P-loop containing nucleoside triphosphate hydrolases"/>
    <property type="match status" value="1"/>
</dbReference>
<sequence>MKPFLELVADHLYKKYGEEISNLILVFPNRRASLFFSKHLSKLISKPLWLPETTTVSDLMYTIAGVKPADPLILNYKLYKSYIEATKSLEPYDDFYFWGNVMLSDFDQIDKYLVDPKKLFSNINDLKVIEQQFNEFDDNLEVIKNFLNIISTNDDSQIRSRYSKIWENLYVVYQNFTDRLIAEGLVYEGLAYRLASNALHSSDSFKMDKNFVFVGFNALSKSETKLFEHLRKLGKAFFYWDYDEYYVNHSEHEAGVFMRQNLKEFPNELESKIFRYIGDSKTNKNVTLKASPSEVTQAKVIPSILDELGINDTNELTTAVVLPDEKLLLPLLTALPEKYSNANITMEYPLRETSAYSFVDALLTLQKQSDKQQKFYHKDVLLILSHPYLLHICPKDAEDIRETIIDQQQLNVSADLFKDNQLLENIFRPVNQGKELAEYLIACINKVVSSFTEVNDTLDDKLKFEVEYLLTINQALKRLNTVVSQIDEEYSNKTFRSYFTKALAEQRVSFIGQPLSGIQIMGFLETRNLDFENLIILSVNDNLLPGASFKPSFIVPSLRVAYGLPDYRHQNAIYAYYFYRLIQRAKNIYLIYTNKSDKTGEVSRFVQQLEMESGLTINKVSVSFELAASKEVPIEVQKDLFTDKLNRYLKGAENGHYLSPSALSEYKNCSLRFFFNRVKKIKAPDELEEELDALGIGSVLHKALELIYKDYEGKLITQDKVEEWLNDKIFISEKVYHAFKDISKFKGDIDDLNGRNRLLLERVIWMVRNTLEIDLRRVPYKLIELEKKVESVIPVKIDGEDFNVRLGGTIDRIEKKDGKYLIVDFKTGKYDGKKTSVSSIDDFSNGFDKDGVFQQMVYRYILPNILKTDVNNIDMQLWYVRNADKSYNPSIKIPEEEEFWNEFIDYLKELISSILSNQTTFKQTENDKNCNNCSFATICNRN</sequence>
<gene>
    <name evidence="2" type="ORF">FHG85_04880</name>
</gene>
<evidence type="ECO:0000313" key="3">
    <source>
        <dbReference type="Proteomes" id="UP000500961"/>
    </source>
</evidence>
<dbReference type="Gene3D" id="3.90.320.10">
    <property type="match status" value="1"/>
</dbReference>
<accession>A0A7D4C8K5</accession>
<dbReference type="AlphaFoldDB" id="A0A7D4C8K5"/>